<dbReference type="OrthoDB" id="3193269at2"/>
<dbReference type="PATRIC" id="fig|1423730.4.peg.1361"/>
<dbReference type="InterPro" id="IPR027417">
    <property type="entry name" value="P-loop_NTPase"/>
</dbReference>
<organism evidence="2 3">
    <name type="scientific">Lacticaseibacillus camelliae DSM 22697 = JCM 13995</name>
    <dbReference type="NCBI Taxonomy" id="1423730"/>
    <lineage>
        <taxon>Bacteria</taxon>
        <taxon>Bacillati</taxon>
        <taxon>Bacillota</taxon>
        <taxon>Bacilli</taxon>
        <taxon>Lactobacillales</taxon>
        <taxon>Lactobacillaceae</taxon>
        <taxon>Lacticaseibacillus</taxon>
    </lineage>
</organism>
<dbReference type="InterPro" id="IPR018647">
    <property type="entry name" value="SLFN_3-like_DNA/RNA_helicase"/>
</dbReference>
<evidence type="ECO:0000313" key="2">
    <source>
        <dbReference type="EMBL" id="KRN24501.1"/>
    </source>
</evidence>
<evidence type="ECO:0000313" key="3">
    <source>
        <dbReference type="Proteomes" id="UP000050865"/>
    </source>
</evidence>
<dbReference type="STRING" id="1423730.FC75_GL001304"/>
<name>A0A0R2FEF1_9LACO</name>
<dbReference type="Proteomes" id="UP000050865">
    <property type="component" value="Unassembled WGS sequence"/>
</dbReference>
<feature type="domain" description="Schlafen group 3-like DNA/RNA helicase" evidence="1">
    <location>
        <begin position="33"/>
        <end position="372"/>
    </location>
</feature>
<sequence>MLPEAAQLTASQRQIQRQVLAFITAHRRDGKAAVFALEGDAGTGKSALLSAVFSAVQKQARSTGGALAGTTNRLLVNHNEMLKIYWEVASQAQWLRKADFQKPTPFINARRKADIVFIDEAQLLLSQPDPFNRFRQNNQLTEILKLAHVVVLVLDLHQVTKLKSLWTSAMIKHTLAGHVVERATMTGQLRMQSPAAAAWVDAFASGQLLPLPHPVNYQLRVFEDGVPLYDWIKQMDRQHGLARVLATADFPFRVYTKEPWYVQAGKLRLPWDRVNFTDRPWASQPQTLNEVGSIYTIQGFDLNYAGVILGPSVDYDAKTDRITIDPARFEDQTAFRRRPDGTDSAADRTAIIFDVINILLKRGRMGLGLYAVNQALRQRLLAL</sequence>
<comment type="caution">
    <text evidence="2">The sequence shown here is derived from an EMBL/GenBank/DDBJ whole genome shotgun (WGS) entry which is preliminary data.</text>
</comment>
<dbReference type="Gene3D" id="3.40.50.300">
    <property type="entry name" value="P-loop containing nucleotide triphosphate hydrolases"/>
    <property type="match status" value="1"/>
</dbReference>
<gene>
    <name evidence="2" type="ORF">FC75_GL001304</name>
</gene>
<evidence type="ECO:0000259" key="1">
    <source>
        <dbReference type="Pfam" id="PF09848"/>
    </source>
</evidence>
<dbReference type="Pfam" id="PF09848">
    <property type="entry name" value="SLFN-g3_helicase"/>
    <property type="match status" value="1"/>
</dbReference>
<protein>
    <recommendedName>
        <fullName evidence="1">Schlafen group 3-like DNA/RNA helicase domain-containing protein</fullName>
    </recommendedName>
</protein>
<accession>A0A0R2FEF1</accession>
<keyword evidence="3" id="KW-1185">Reference proteome</keyword>
<dbReference type="RefSeq" id="WP_054665871.1">
    <property type="nucleotide sequence ID" value="NZ_AYZJ01000023.1"/>
</dbReference>
<dbReference type="EMBL" id="AYZJ01000023">
    <property type="protein sequence ID" value="KRN24501.1"/>
    <property type="molecule type" value="Genomic_DNA"/>
</dbReference>
<dbReference type="SUPFAM" id="SSF52540">
    <property type="entry name" value="P-loop containing nucleoside triphosphate hydrolases"/>
    <property type="match status" value="1"/>
</dbReference>
<reference evidence="2 3" key="1">
    <citation type="journal article" date="2015" name="Genome Announc.">
        <title>Expanding the biotechnology potential of lactobacilli through comparative genomics of 213 strains and associated genera.</title>
        <authorList>
            <person name="Sun Z."/>
            <person name="Harris H.M."/>
            <person name="McCann A."/>
            <person name="Guo C."/>
            <person name="Argimon S."/>
            <person name="Zhang W."/>
            <person name="Yang X."/>
            <person name="Jeffery I.B."/>
            <person name="Cooney J.C."/>
            <person name="Kagawa T.F."/>
            <person name="Liu W."/>
            <person name="Song Y."/>
            <person name="Salvetti E."/>
            <person name="Wrobel A."/>
            <person name="Rasinkangas P."/>
            <person name="Parkhill J."/>
            <person name="Rea M.C."/>
            <person name="O'Sullivan O."/>
            <person name="Ritari J."/>
            <person name="Douillard F.P."/>
            <person name="Paul Ross R."/>
            <person name="Yang R."/>
            <person name="Briner A.E."/>
            <person name="Felis G.E."/>
            <person name="de Vos W.M."/>
            <person name="Barrangou R."/>
            <person name="Klaenhammer T.R."/>
            <person name="Caufield P.W."/>
            <person name="Cui Y."/>
            <person name="Zhang H."/>
            <person name="O'Toole P.W."/>
        </authorList>
    </citation>
    <scope>NUCLEOTIDE SEQUENCE [LARGE SCALE GENOMIC DNA]</scope>
    <source>
        <strain evidence="2 3">DSM 22697</strain>
    </source>
</reference>
<proteinExistence type="predicted"/>
<dbReference type="AlphaFoldDB" id="A0A0R2FEF1"/>